<evidence type="ECO:0000256" key="3">
    <source>
        <dbReference type="ARBA" id="ARBA00022737"/>
    </source>
</evidence>
<dbReference type="FunFam" id="2.130.10.10:FF:000509">
    <property type="entry name" value="U3 small nucleolar RNA-interacting protein"/>
    <property type="match status" value="1"/>
</dbReference>
<dbReference type="SUPFAM" id="SSF50978">
    <property type="entry name" value="WD40 repeat-like"/>
    <property type="match status" value="1"/>
</dbReference>
<feature type="repeat" description="WD" evidence="5">
    <location>
        <begin position="190"/>
        <end position="231"/>
    </location>
</feature>
<protein>
    <submittedName>
        <fullName evidence="7">U3 small nucleolar RNA-interacting protein 2</fullName>
    </submittedName>
</protein>
<dbReference type="InterPro" id="IPR019775">
    <property type="entry name" value="WD40_repeat_CS"/>
</dbReference>
<dbReference type="InterPro" id="IPR015943">
    <property type="entry name" value="WD40/YVTN_repeat-like_dom_sf"/>
</dbReference>
<evidence type="ECO:0000256" key="1">
    <source>
        <dbReference type="ARBA" id="ARBA00004123"/>
    </source>
</evidence>
<dbReference type="GO" id="GO:0034511">
    <property type="term" value="F:U3 snoRNA binding"/>
    <property type="evidence" value="ECO:0007669"/>
    <property type="project" value="InterPro"/>
</dbReference>
<dbReference type="InterPro" id="IPR020472">
    <property type="entry name" value="WD40_PAC1"/>
</dbReference>
<sequence length="459" mass="49914">MATRKRTRPSSRQKVQQPSAKRKPVPDEEILSDEVDSEPEVEQDEDSSTEESDHENETAEERRLRLARAYLRHVGISEDAAASDDEDNSDEEDVGAGNQLLREQALKAQSKSFTHIADKLSTVLDKVTINKCKGHVLSPTCIALSTYEDATAVSGGKDARLIVWDVETGKRRHVFKPEVGVASKKNPVTANGHIGNILSVAITDDANTAVSGGKDGLIRVWDIRAGKLTDTLRGHRGAVTGLAFRSGSRQLFSASEDRTVKIWDINDMAYVETLFGHGGDVNAVSSMSMERALSCGRDGTLRLYKIVEESQLVFRNTSTISLDSIAMLSEHRFVSGGDDGTVCLWQMNKKKPLSTISNAHGSGLGCDTWISAMAAFRSTDLVVSGAGDGMLRFWKCEDVPKLKSVGSLNVGPGFVNGIAVGHHHRIIATAIGTEHRLGRWASVKKAKNSVQFISLPHIE</sequence>
<feature type="repeat" description="WD" evidence="5">
    <location>
        <begin position="153"/>
        <end position="174"/>
    </location>
</feature>
<dbReference type="Gene3D" id="2.130.10.10">
    <property type="entry name" value="YVTN repeat-like/Quinoprotein amine dehydrogenase"/>
    <property type="match status" value="1"/>
</dbReference>
<dbReference type="InterPro" id="IPR001680">
    <property type="entry name" value="WD40_rpt"/>
</dbReference>
<keyword evidence="3" id="KW-0677">Repeat</keyword>
<feature type="compositionally biased region" description="Acidic residues" evidence="6">
    <location>
        <begin position="27"/>
        <end position="54"/>
    </location>
</feature>
<feature type="region of interest" description="Disordered" evidence="6">
    <location>
        <begin position="1"/>
        <end position="61"/>
    </location>
</feature>
<accession>A0A2V3J1S6</accession>
<name>A0A2V3J1S6_9FLOR</name>
<keyword evidence="8" id="KW-1185">Reference proteome</keyword>
<dbReference type="CDD" id="cd00200">
    <property type="entry name" value="WD40"/>
    <property type="match status" value="1"/>
</dbReference>
<dbReference type="InterPro" id="IPR036322">
    <property type="entry name" value="WD40_repeat_dom_sf"/>
</dbReference>
<dbReference type="AlphaFoldDB" id="A0A2V3J1S6"/>
<proteinExistence type="predicted"/>
<dbReference type="EMBL" id="NBIV01000014">
    <property type="protein sequence ID" value="PXF48348.1"/>
    <property type="molecule type" value="Genomic_DNA"/>
</dbReference>
<evidence type="ECO:0000256" key="6">
    <source>
        <dbReference type="SAM" id="MobiDB-lite"/>
    </source>
</evidence>
<evidence type="ECO:0000256" key="5">
    <source>
        <dbReference type="PROSITE-ProRule" id="PRU00221"/>
    </source>
</evidence>
<organism evidence="7 8">
    <name type="scientific">Gracilariopsis chorda</name>
    <dbReference type="NCBI Taxonomy" id="448386"/>
    <lineage>
        <taxon>Eukaryota</taxon>
        <taxon>Rhodophyta</taxon>
        <taxon>Florideophyceae</taxon>
        <taxon>Rhodymeniophycidae</taxon>
        <taxon>Gracilariales</taxon>
        <taxon>Gracilariaceae</taxon>
        <taxon>Gracilariopsis</taxon>
    </lineage>
</organism>
<feature type="repeat" description="WD" evidence="5">
    <location>
        <begin position="232"/>
        <end position="273"/>
    </location>
</feature>
<dbReference type="PROSITE" id="PS50294">
    <property type="entry name" value="WD_REPEATS_REGION"/>
    <property type="match status" value="2"/>
</dbReference>
<dbReference type="OrthoDB" id="189968at2759"/>
<evidence type="ECO:0000313" key="7">
    <source>
        <dbReference type="EMBL" id="PXF48348.1"/>
    </source>
</evidence>
<gene>
    <name evidence="7" type="ORF">BWQ96_01808</name>
</gene>
<dbReference type="Pfam" id="PF00400">
    <property type="entry name" value="WD40"/>
    <property type="match status" value="4"/>
</dbReference>
<dbReference type="PANTHER" id="PTHR19865:SF0">
    <property type="entry name" value="U3 SMALL NUCLEOLAR RNA-INTERACTING PROTEIN 2"/>
    <property type="match status" value="1"/>
</dbReference>
<feature type="repeat" description="WD" evidence="5">
    <location>
        <begin position="333"/>
        <end position="355"/>
    </location>
</feature>
<dbReference type="GO" id="GO:0032040">
    <property type="term" value="C:small-subunit processome"/>
    <property type="evidence" value="ECO:0007669"/>
    <property type="project" value="TreeGrafter"/>
</dbReference>
<dbReference type="PROSITE" id="PS50082">
    <property type="entry name" value="WD_REPEATS_2"/>
    <property type="match status" value="4"/>
</dbReference>
<dbReference type="STRING" id="448386.A0A2V3J1S6"/>
<dbReference type="SMART" id="SM00320">
    <property type="entry name" value="WD40"/>
    <property type="match status" value="6"/>
</dbReference>
<keyword evidence="4" id="KW-0539">Nucleus</keyword>
<reference evidence="7 8" key="1">
    <citation type="journal article" date="2018" name="Mol. Biol. Evol.">
        <title>Analysis of the draft genome of the red seaweed Gracilariopsis chorda provides insights into genome size evolution in Rhodophyta.</title>
        <authorList>
            <person name="Lee J."/>
            <person name="Yang E.C."/>
            <person name="Graf L."/>
            <person name="Yang J.H."/>
            <person name="Qiu H."/>
            <person name="Zel Zion U."/>
            <person name="Chan C.X."/>
            <person name="Stephens T.G."/>
            <person name="Weber A.P.M."/>
            <person name="Boo G.H."/>
            <person name="Boo S.M."/>
            <person name="Kim K.M."/>
            <person name="Shin Y."/>
            <person name="Jung M."/>
            <person name="Lee S.J."/>
            <person name="Yim H.S."/>
            <person name="Lee J.H."/>
            <person name="Bhattacharya D."/>
            <person name="Yoon H.S."/>
        </authorList>
    </citation>
    <scope>NUCLEOTIDE SEQUENCE [LARGE SCALE GENOMIC DNA]</scope>
    <source>
        <strain evidence="7 8">SKKU-2015</strain>
        <tissue evidence="7">Whole body</tissue>
    </source>
</reference>
<dbReference type="Proteomes" id="UP000247409">
    <property type="component" value="Unassembled WGS sequence"/>
</dbReference>
<comment type="subcellular location">
    <subcellularLocation>
        <location evidence="1">Nucleus</location>
    </subcellularLocation>
</comment>
<dbReference type="PANTHER" id="PTHR19865">
    <property type="entry name" value="U3 SMALL NUCLEOLAR RNA INTERACTING PROTEIN 2"/>
    <property type="match status" value="1"/>
</dbReference>
<evidence type="ECO:0000313" key="8">
    <source>
        <dbReference type="Proteomes" id="UP000247409"/>
    </source>
</evidence>
<keyword evidence="2 5" id="KW-0853">WD repeat</keyword>
<evidence type="ECO:0000256" key="2">
    <source>
        <dbReference type="ARBA" id="ARBA00022574"/>
    </source>
</evidence>
<dbReference type="PRINTS" id="PR00320">
    <property type="entry name" value="GPROTEINBRPT"/>
</dbReference>
<evidence type="ECO:0000256" key="4">
    <source>
        <dbReference type="ARBA" id="ARBA00023242"/>
    </source>
</evidence>
<comment type="caution">
    <text evidence="7">The sequence shown here is derived from an EMBL/GenBank/DDBJ whole genome shotgun (WGS) entry which is preliminary data.</text>
</comment>
<dbReference type="InterPro" id="IPR039241">
    <property type="entry name" value="Rrp9-like"/>
</dbReference>
<feature type="compositionally biased region" description="Basic residues" evidence="6">
    <location>
        <begin position="1"/>
        <end position="11"/>
    </location>
</feature>
<dbReference type="PROSITE" id="PS00678">
    <property type="entry name" value="WD_REPEATS_1"/>
    <property type="match status" value="3"/>
</dbReference>